<dbReference type="PANTHER" id="PTHR11552">
    <property type="entry name" value="GLUCOSE-METHANOL-CHOLINE GMC OXIDOREDUCTASE"/>
    <property type="match status" value="1"/>
</dbReference>
<dbReference type="Gene3D" id="3.30.410.40">
    <property type="match status" value="1"/>
</dbReference>
<keyword evidence="10" id="KW-1185">Reference proteome</keyword>
<evidence type="ECO:0000256" key="5">
    <source>
        <dbReference type="PIRSR" id="PIRSR000137-2"/>
    </source>
</evidence>
<name>A0AA35R084_GEOBA</name>
<reference evidence="9" key="1">
    <citation type="submission" date="2023-03" db="EMBL/GenBank/DDBJ databases">
        <authorList>
            <person name="Steffen K."/>
            <person name="Cardenas P."/>
        </authorList>
    </citation>
    <scope>NUCLEOTIDE SEQUENCE</scope>
</reference>
<proteinExistence type="inferred from homology"/>
<dbReference type="PROSITE" id="PS00624">
    <property type="entry name" value="GMC_OXRED_2"/>
    <property type="match status" value="1"/>
</dbReference>
<dbReference type="Proteomes" id="UP001174909">
    <property type="component" value="Unassembled WGS sequence"/>
</dbReference>
<evidence type="ECO:0000313" key="9">
    <source>
        <dbReference type="EMBL" id="CAI7998160.1"/>
    </source>
</evidence>
<dbReference type="EMBL" id="CASHTH010000343">
    <property type="protein sequence ID" value="CAI7998160.1"/>
    <property type="molecule type" value="Genomic_DNA"/>
</dbReference>
<feature type="binding site" evidence="5">
    <location>
        <position position="223"/>
    </location>
    <ligand>
        <name>FAD</name>
        <dbReference type="ChEBI" id="CHEBI:57692"/>
    </ligand>
</feature>
<dbReference type="SUPFAM" id="SSF54373">
    <property type="entry name" value="FAD-linked reductases, C-terminal domain"/>
    <property type="match status" value="1"/>
</dbReference>
<dbReference type="InterPro" id="IPR036188">
    <property type="entry name" value="FAD/NAD-bd_sf"/>
</dbReference>
<evidence type="ECO:0000256" key="6">
    <source>
        <dbReference type="RuleBase" id="RU003968"/>
    </source>
</evidence>
<evidence type="ECO:0000259" key="8">
    <source>
        <dbReference type="PROSITE" id="PS00624"/>
    </source>
</evidence>
<feature type="binding site" evidence="5">
    <location>
        <position position="86"/>
    </location>
    <ligand>
        <name>FAD</name>
        <dbReference type="ChEBI" id="CHEBI:57692"/>
    </ligand>
</feature>
<feature type="domain" description="Glucose-methanol-choline oxidoreductase N-terminal" evidence="7">
    <location>
        <begin position="84"/>
        <end position="107"/>
    </location>
</feature>
<comment type="cofactor">
    <cofactor evidence="1 5">
        <name>FAD</name>
        <dbReference type="ChEBI" id="CHEBI:57692"/>
    </cofactor>
</comment>
<accession>A0AA35R084</accession>
<dbReference type="InterPro" id="IPR023978">
    <property type="entry name" value="GMC_oxidoreductase_bact"/>
</dbReference>
<gene>
    <name evidence="9" type="ORF">GBAR_LOCUS2344</name>
</gene>
<feature type="domain" description="Glucose-methanol-choline oxidoreductase N-terminal" evidence="8">
    <location>
        <begin position="257"/>
        <end position="271"/>
    </location>
</feature>
<evidence type="ECO:0000256" key="4">
    <source>
        <dbReference type="ARBA" id="ARBA00022827"/>
    </source>
</evidence>
<evidence type="ECO:0000313" key="10">
    <source>
        <dbReference type="Proteomes" id="UP001174909"/>
    </source>
</evidence>
<dbReference type="PROSITE" id="PS00623">
    <property type="entry name" value="GMC_OXRED_1"/>
    <property type="match status" value="1"/>
</dbReference>
<evidence type="ECO:0000259" key="7">
    <source>
        <dbReference type="PROSITE" id="PS00623"/>
    </source>
</evidence>
<feature type="binding site" evidence="5">
    <location>
        <begin position="94"/>
        <end position="97"/>
    </location>
    <ligand>
        <name>FAD</name>
        <dbReference type="ChEBI" id="CHEBI:57692"/>
    </ligand>
</feature>
<comment type="caution">
    <text evidence="9">The sequence shown here is derived from an EMBL/GenBank/DDBJ whole genome shotgun (WGS) entry which is preliminary data.</text>
</comment>
<dbReference type="SUPFAM" id="SSF51905">
    <property type="entry name" value="FAD/NAD(P)-binding domain"/>
    <property type="match status" value="1"/>
</dbReference>
<evidence type="ECO:0000256" key="1">
    <source>
        <dbReference type="ARBA" id="ARBA00001974"/>
    </source>
</evidence>
<dbReference type="PANTHER" id="PTHR11552:SF147">
    <property type="entry name" value="CHOLINE DEHYDROGENASE, MITOCHONDRIAL"/>
    <property type="match status" value="1"/>
</dbReference>
<keyword evidence="3 6" id="KW-0285">Flavoprotein</keyword>
<dbReference type="InterPro" id="IPR007867">
    <property type="entry name" value="GMC_OxRtase_C"/>
</dbReference>
<dbReference type="GO" id="GO:0050660">
    <property type="term" value="F:flavin adenine dinucleotide binding"/>
    <property type="evidence" value="ECO:0007669"/>
    <property type="project" value="InterPro"/>
</dbReference>
<evidence type="ECO:0000256" key="2">
    <source>
        <dbReference type="ARBA" id="ARBA00010790"/>
    </source>
</evidence>
<dbReference type="Pfam" id="PF00732">
    <property type="entry name" value="GMC_oxred_N"/>
    <property type="match status" value="1"/>
</dbReference>
<dbReference type="NCBIfam" id="TIGR03970">
    <property type="entry name" value="Rv0697"/>
    <property type="match status" value="1"/>
</dbReference>
<dbReference type="InterPro" id="IPR000172">
    <property type="entry name" value="GMC_OxRdtase_N"/>
</dbReference>
<protein>
    <submittedName>
        <fullName evidence="9">Oxygen-dependent choline dehydrogenase</fullName>
    </submittedName>
</protein>
<dbReference type="Pfam" id="PF05199">
    <property type="entry name" value="GMC_oxred_C"/>
    <property type="match status" value="1"/>
</dbReference>
<dbReference type="PIRSF" id="PIRSF000137">
    <property type="entry name" value="Alcohol_oxidase"/>
    <property type="match status" value="1"/>
</dbReference>
<keyword evidence="4 5" id="KW-0274">FAD</keyword>
<dbReference type="GO" id="GO:0016614">
    <property type="term" value="F:oxidoreductase activity, acting on CH-OH group of donors"/>
    <property type="evidence" value="ECO:0007669"/>
    <property type="project" value="InterPro"/>
</dbReference>
<organism evidence="9 10">
    <name type="scientific">Geodia barretti</name>
    <name type="common">Barrett's horny sponge</name>
    <dbReference type="NCBI Taxonomy" id="519541"/>
    <lineage>
        <taxon>Eukaryota</taxon>
        <taxon>Metazoa</taxon>
        <taxon>Porifera</taxon>
        <taxon>Demospongiae</taxon>
        <taxon>Heteroscleromorpha</taxon>
        <taxon>Tetractinellida</taxon>
        <taxon>Astrophorina</taxon>
        <taxon>Geodiidae</taxon>
        <taxon>Geodia</taxon>
    </lineage>
</organism>
<dbReference type="AlphaFoldDB" id="A0AA35R084"/>
<sequence>MKYDVIVIGAGSAGGTMATRLSEDFSRSVLLLEAGPDYPDLEQTPDDLKFGYAPRASEMGAPHNWSFVGTGTPLQSEPVNVPRGRVVGGTSAINGQVFLRGVPEDYDRWASWGNDEWSYINVLPYFRKQETDTDISDDFHGFEGPIPVRRHRRENWLPLQEAFVQACSDVGYAEVYDHNHPDSSGVGPFPMNNPNGVRMSTALTYVNPNRHRLNLTIRANVRVRRILFDGPRAVGVEVESGGETFQIEAEQIVLCAGAIASPQLLMLSGVGPAAELRSLGIPVVKDLPGVGKNLRDHPLVPVRVKVKDDFPLDPDAPRIQTVLRYTASGSGARNDMQIFPSSFSTPLGGDPFDNEGIRLTCMMELAESAGALTLQSTDPDVQPHIDCRYLEADWDRERMREAIRIVLGLLDHEQFRNIYDGLISPTADDLVSDETLDDWMLREVCIGQHLSGTCKIGPDSDPMAVVDQYCRVQGIEALRVADASVMPDVIRANTNCTTIMIGERVAEWIRTGQ</sequence>
<dbReference type="InterPro" id="IPR012132">
    <property type="entry name" value="GMC_OxRdtase"/>
</dbReference>
<dbReference type="Gene3D" id="3.50.50.60">
    <property type="entry name" value="FAD/NAD(P)-binding domain"/>
    <property type="match status" value="1"/>
</dbReference>
<comment type="similarity">
    <text evidence="2 6">Belongs to the GMC oxidoreductase family.</text>
</comment>
<evidence type="ECO:0000256" key="3">
    <source>
        <dbReference type="ARBA" id="ARBA00022630"/>
    </source>
</evidence>
<feature type="binding site" evidence="5">
    <location>
        <position position="90"/>
    </location>
    <ligand>
        <name>FAD</name>
        <dbReference type="ChEBI" id="CHEBI:57692"/>
    </ligand>
</feature>